<protein>
    <recommendedName>
        <fullName evidence="1">Piwi domain-containing protein</fullName>
    </recommendedName>
</protein>
<evidence type="ECO:0000313" key="3">
    <source>
        <dbReference type="Proteomes" id="UP000801428"/>
    </source>
</evidence>
<dbReference type="AlphaFoldDB" id="A0A9P4T9B0"/>
<keyword evidence="3" id="KW-1185">Reference proteome</keyword>
<sequence>MDRDPLIAVVTHGEHPETPAATQFVLLRSDKATLYDAIRYVWDCQLGTPNICSIGQKFSKEKGQMQYFANVAMKFNQKLGGVNHAVDAKQMRWNALVSITGKCARDDPDNDADNDHKRKHFLASGEDFSFGFSVSIPAPPDRTISTADDGWKDDDALKVVESVCPSKYQG</sequence>
<gene>
    <name evidence="2" type="ORF">E8E13_006540</name>
</gene>
<dbReference type="OrthoDB" id="5429193at2759"/>
<evidence type="ECO:0000313" key="2">
    <source>
        <dbReference type="EMBL" id="KAF2998587.1"/>
    </source>
</evidence>
<organism evidence="2 3">
    <name type="scientific">Curvularia kusanoi</name>
    <name type="common">Cochliobolus kusanoi</name>
    <dbReference type="NCBI Taxonomy" id="90978"/>
    <lineage>
        <taxon>Eukaryota</taxon>
        <taxon>Fungi</taxon>
        <taxon>Dikarya</taxon>
        <taxon>Ascomycota</taxon>
        <taxon>Pezizomycotina</taxon>
        <taxon>Dothideomycetes</taxon>
        <taxon>Pleosporomycetidae</taxon>
        <taxon>Pleosporales</taxon>
        <taxon>Pleosporineae</taxon>
        <taxon>Pleosporaceae</taxon>
        <taxon>Curvularia</taxon>
    </lineage>
</organism>
<dbReference type="GO" id="GO:0003676">
    <property type="term" value="F:nucleic acid binding"/>
    <property type="evidence" value="ECO:0007669"/>
    <property type="project" value="InterPro"/>
</dbReference>
<accession>A0A9P4T9B0</accession>
<name>A0A9P4T9B0_CURKU</name>
<dbReference type="InterPro" id="IPR003165">
    <property type="entry name" value="Piwi"/>
</dbReference>
<proteinExistence type="predicted"/>
<dbReference type="Gene3D" id="3.40.50.2300">
    <property type="match status" value="1"/>
</dbReference>
<reference evidence="2" key="1">
    <citation type="submission" date="2019-04" db="EMBL/GenBank/DDBJ databases">
        <title>Sequencing of skin fungus with MAO and IRED activity.</title>
        <authorList>
            <person name="Marsaioli A.J."/>
            <person name="Bonatto J.M.C."/>
            <person name="Reis Junior O."/>
        </authorList>
    </citation>
    <scope>NUCLEOTIDE SEQUENCE</scope>
    <source>
        <strain evidence="2">30M1</strain>
    </source>
</reference>
<dbReference type="Pfam" id="PF02171">
    <property type="entry name" value="Piwi"/>
    <property type="match status" value="1"/>
</dbReference>
<dbReference type="SUPFAM" id="SSF53098">
    <property type="entry name" value="Ribonuclease H-like"/>
    <property type="match status" value="1"/>
</dbReference>
<dbReference type="EMBL" id="SWKU01000019">
    <property type="protein sequence ID" value="KAF2998587.1"/>
    <property type="molecule type" value="Genomic_DNA"/>
</dbReference>
<dbReference type="InterPro" id="IPR012337">
    <property type="entry name" value="RNaseH-like_sf"/>
</dbReference>
<comment type="caution">
    <text evidence="2">The sequence shown here is derived from an EMBL/GenBank/DDBJ whole genome shotgun (WGS) entry which is preliminary data.</text>
</comment>
<feature type="domain" description="Piwi" evidence="1">
    <location>
        <begin position="24"/>
        <end position="90"/>
    </location>
</feature>
<evidence type="ECO:0000259" key="1">
    <source>
        <dbReference type="Pfam" id="PF02171"/>
    </source>
</evidence>
<dbReference type="Proteomes" id="UP000801428">
    <property type="component" value="Unassembled WGS sequence"/>
</dbReference>